<keyword evidence="2" id="KW-1185">Reference proteome</keyword>
<dbReference type="Proteomes" id="UP001306510">
    <property type="component" value="Unassembled WGS sequence"/>
</dbReference>
<accession>A0ABU6DX00</accession>
<gene>
    <name evidence="1" type="ORF">MXM28_02105</name>
</gene>
<reference evidence="1 2" key="1">
    <citation type="submission" date="2022-04" db="EMBL/GenBank/DDBJ databases">
        <title>Whole genome surviellance of AMR bacteria from Assam, India: One Health Study.</title>
        <authorList>
            <person name="Mendem S.K."/>
            <person name="Rakshit O."/>
            <person name="Murugesan D."/>
            <person name="Shome R."/>
            <person name="Raisen C."/>
            <person name="Holmes M.A."/>
            <person name="Saikia K."/>
            <person name="Shome B.R."/>
        </authorList>
    </citation>
    <scope>NUCLEOTIDE SEQUENCE [LARGE SCALE GENOMIC DNA]</scope>
    <source>
        <strain evidence="1 2">MGG-11lp</strain>
    </source>
</reference>
<comment type="caution">
    <text evidence="1">The sequence shown here is derived from an EMBL/GenBank/DDBJ whole genome shotgun (WGS) entry which is preliminary data.</text>
</comment>
<evidence type="ECO:0000313" key="2">
    <source>
        <dbReference type="Proteomes" id="UP001306510"/>
    </source>
</evidence>
<protein>
    <submittedName>
        <fullName evidence="1">Uncharacterized protein</fullName>
    </submittedName>
</protein>
<organism evidence="1 2">
    <name type="scientific">Enterobacter vonholyi</name>
    <dbReference type="NCBI Taxonomy" id="2797505"/>
    <lineage>
        <taxon>Bacteria</taxon>
        <taxon>Pseudomonadati</taxon>
        <taxon>Pseudomonadota</taxon>
        <taxon>Gammaproteobacteria</taxon>
        <taxon>Enterobacterales</taxon>
        <taxon>Enterobacteriaceae</taxon>
        <taxon>Enterobacter</taxon>
    </lineage>
</organism>
<proteinExistence type="predicted"/>
<name>A0ABU6DX00_9ENTR</name>
<dbReference type="RefSeq" id="WP_325773183.1">
    <property type="nucleotide sequence ID" value="NZ_JALLMC010000001.1"/>
</dbReference>
<evidence type="ECO:0000313" key="1">
    <source>
        <dbReference type="EMBL" id="MEB6408484.1"/>
    </source>
</evidence>
<sequence>MNIDAYQKLAKHLLRLVEIQKSEGKDYCVVEHKVLCITAAAIEELLAQLKLNKEIKNN</sequence>
<dbReference type="EMBL" id="JALLMC010000001">
    <property type="protein sequence ID" value="MEB6408484.1"/>
    <property type="molecule type" value="Genomic_DNA"/>
</dbReference>